<accession>A0ABU2VC50</accession>
<organism evidence="7 8">
    <name type="scientific">Streptomyces doebereineriae</name>
    <dbReference type="NCBI Taxonomy" id="3075528"/>
    <lineage>
        <taxon>Bacteria</taxon>
        <taxon>Bacillati</taxon>
        <taxon>Actinomycetota</taxon>
        <taxon>Actinomycetes</taxon>
        <taxon>Kitasatosporales</taxon>
        <taxon>Streptomycetaceae</taxon>
        <taxon>Streptomyces</taxon>
    </lineage>
</organism>
<dbReference type="Pfam" id="PF00654">
    <property type="entry name" value="Voltage_CLC"/>
    <property type="match status" value="1"/>
</dbReference>
<keyword evidence="2 6" id="KW-0812">Transmembrane</keyword>
<feature type="transmembrane region" description="Helical" evidence="6">
    <location>
        <begin position="253"/>
        <end position="274"/>
    </location>
</feature>
<feature type="transmembrane region" description="Helical" evidence="6">
    <location>
        <begin position="30"/>
        <end position="58"/>
    </location>
</feature>
<dbReference type="PANTHER" id="PTHR43427">
    <property type="entry name" value="CHLORIDE CHANNEL PROTEIN CLC-E"/>
    <property type="match status" value="1"/>
</dbReference>
<gene>
    <name evidence="7" type="ORF">RNB18_23495</name>
</gene>
<sequence length="457" mass="45804">MTSPSRPVEPDGKPPATAPDPLSLVRSRGYLILLLIAAVLGVPISAAAFGFLALVNKLQSLTYTDLPQALGFHGTPNWWPVPLLAVAGLLVGPIIRYLPGNGGHEPARGFVASGPTPTVNLPGVALAALASLGLGAVIGPEAPLIALGSGLAVAALRLTRKSFPKQATALVGASGSFAAISTLLGSPLLGAFLLMEMSGFGGAVLGAVLVPGLLASGIGALIFTGLDSWTGLGTYSLTLPDVPHAATPDAAGFGWALLIGAAAALLGVGIRWLALHLLKLVEPRRLTATVLAGVIVGVIALLYAEWTGHPASGLLYSGQSALGPLLTANAQYSAGALTVLVACKTVAYCVSMAAFRGGPVFPAMFVGAAGGIALSHLPGLGVTPGLAMGVGAMSVAMLKLPMTSLLLATLLLGRDGLTVMPLVIVAVVVSYVFTLRLTPPPTAAPATEQNASGPPSR</sequence>
<feature type="transmembrane region" description="Helical" evidence="6">
    <location>
        <begin position="286"/>
        <end position="304"/>
    </location>
</feature>
<feature type="transmembrane region" description="Helical" evidence="6">
    <location>
        <begin position="419"/>
        <end position="437"/>
    </location>
</feature>
<keyword evidence="3 6" id="KW-1133">Transmembrane helix</keyword>
<dbReference type="InterPro" id="IPR014743">
    <property type="entry name" value="Cl-channel_core"/>
</dbReference>
<reference evidence="8" key="1">
    <citation type="submission" date="2023-07" db="EMBL/GenBank/DDBJ databases">
        <title>30 novel species of actinomycetes from the DSMZ collection.</title>
        <authorList>
            <person name="Nouioui I."/>
        </authorList>
    </citation>
    <scope>NUCLEOTIDE SEQUENCE [LARGE SCALE GENOMIC DNA]</scope>
    <source>
        <strain evidence="8">DSM 41640</strain>
    </source>
</reference>
<evidence type="ECO:0000313" key="7">
    <source>
        <dbReference type="EMBL" id="MDT0483131.1"/>
    </source>
</evidence>
<comment type="subcellular location">
    <subcellularLocation>
        <location evidence="1">Membrane</location>
        <topology evidence="1">Multi-pass membrane protein</topology>
    </subcellularLocation>
</comment>
<evidence type="ECO:0000256" key="6">
    <source>
        <dbReference type="SAM" id="Phobius"/>
    </source>
</evidence>
<dbReference type="SUPFAM" id="SSF81340">
    <property type="entry name" value="Clc chloride channel"/>
    <property type="match status" value="1"/>
</dbReference>
<feature type="transmembrane region" description="Helical" evidence="6">
    <location>
        <begin position="360"/>
        <end position="380"/>
    </location>
</feature>
<comment type="caution">
    <text evidence="7">The sequence shown here is derived from an EMBL/GenBank/DDBJ whole genome shotgun (WGS) entry which is preliminary data.</text>
</comment>
<evidence type="ECO:0000256" key="4">
    <source>
        <dbReference type="ARBA" id="ARBA00023136"/>
    </source>
</evidence>
<evidence type="ECO:0000256" key="5">
    <source>
        <dbReference type="SAM" id="MobiDB-lite"/>
    </source>
</evidence>
<dbReference type="Gene3D" id="1.10.3080.10">
    <property type="entry name" value="Clc chloride channel"/>
    <property type="match status" value="1"/>
</dbReference>
<keyword evidence="4 6" id="KW-0472">Membrane</keyword>
<dbReference type="InterPro" id="IPR001807">
    <property type="entry name" value="ClC"/>
</dbReference>
<evidence type="ECO:0000256" key="1">
    <source>
        <dbReference type="ARBA" id="ARBA00004141"/>
    </source>
</evidence>
<feature type="transmembrane region" description="Helical" evidence="6">
    <location>
        <begin position="332"/>
        <end position="353"/>
    </location>
</feature>
<feature type="transmembrane region" description="Helical" evidence="6">
    <location>
        <begin position="202"/>
        <end position="226"/>
    </location>
</feature>
<keyword evidence="8" id="KW-1185">Reference proteome</keyword>
<feature type="transmembrane region" description="Helical" evidence="6">
    <location>
        <begin position="78"/>
        <end position="98"/>
    </location>
</feature>
<dbReference type="RefSeq" id="WP_311716082.1">
    <property type="nucleotide sequence ID" value="NZ_JAVREZ010000008.1"/>
</dbReference>
<proteinExistence type="predicted"/>
<evidence type="ECO:0000313" key="8">
    <source>
        <dbReference type="Proteomes" id="UP001183824"/>
    </source>
</evidence>
<dbReference type="CDD" id="cd00400">
    <property type="entry name" value="Voltage_gated_ClC"/>
    <property type="match status" value="1"/>
</dbReference>
<feature type="region of interest" description="Disordered" evidence="5">
    <location>
        <begin position="1"/>
        <end position="20"/>
    </location>
</feature>
<evidence type="ECO:0000256" key="2">
    <source>
        <dbReference type="ARBA" id="ARBA00022692"/>
    </source>
</evidence>
<dbReference type="InterPro" id="IPR050368">
    <property type="entry name" value="ClC-type_chloride_channel"/>
</dbReference>
<name>A0ABU2VC50_9ACTN</name>
<protein>
    <submittedName>
        <fullName evidence="7">Chloride channel protein</fullName>
    </submittedName>
</protein>
<dbReference type="EMBL" id="JAVREZ010000008">
    <property type="protein sequence ID" value="MDT0483131.1"/>
    <property type="molecule type" value="Genomic_DNA"/>
</dbReference>
<feature type="transmembrane region" description="Helical" evidence="6">
    <location>
        <begin position="169"/>
        <end position="195"/>
    </location>
</feature>
<feature type="transmembrane region" description="Helical" evidence="6">
    <location>
        <begin position="386"/>
        <end position="412"/>
    </location>
</feature>
<evidence type="ECO:0000256" key="3">
    <source>
        <dbReference type="ARBA" id="ARBA00022989"/>
    </source>
</evidence>
<dbReference type="Proteomes" id="UP001183824">
    <property type="component" value="Unassembled WGS sequence"/>
</dbReference>
<dbReference type="PRINTS" id="PR00762">
    <property type="entry name" value="CLCHANNEL"/>
</dbReference>